<name>A0A813PUQ7_9BILA</name>
<evidence type="ECO:0000256" key="3">
    <source>
        <dbReference type="ARBA" id="ARBA00022645"/>
    </source>
</evidence>
<feature type="compositionally biased region" description="Low complexity" evidence="10">
    <location>
        <begin position="988"/>
        <end position="1000"/>
    </location>
</feature>
<feature type="region of interest" description="Disordered" evidence="10">
    <location>
        <begin position="969"/>
        <end position="1012"/>
    </location>
</feature>
<evidence type="ECO:0000256" key="5">
    <source>
        <dbReference type="ARBA" id="ARBA00022723"/>
    </source>
</evidence>
<dbReference type="OrthoDB" id="10253041at2759"/>
<evidence type="ECO:0000256" key="7">
    <source>
        <dbReference type="ARBA" id="ARBA00022833"/>
    </source>
</evidence>
<comment type="caution">
    <text evidence="12">The sequence shown here is derived from an EMBL/GenBank/DDBJ whole genome shotgun (WGS) entry which is preliminary data.</text>
</comment>
<dbReference type="PANTHER" id="PTHR12756:SF45">
    <property type="entry name" value="CYTOSOLIC CARBOXYPEPTIDASE NNA1"/>
    <property type="match status" value="1"/>
</dbReference>
<evidence type="ECO:0000256" key="2">
    <source>
        <dbReference type="ARBA" id="ARBA00005988"/>
    </source>
</evidence>
<evidence type="ECO:0000313" key="13">
    <source>
        <dbReference type="EMBL" id="CAF3538418.1"/>
    </source>
</evidence>
<gene>
    <name evidence="12" type="ORF">GPM918_LOCUS1227</name>
    <name evidence="13" type="ORF">SRO942_LOCUS1218</name>
</gene>
<dbReference type="PANTHER" id="PTHR12756">
    <property type="entry name" value="CYTOSOLIC CARBOXYPEPTIDASE"/>
    <property type="match status" value="1"/>
</dbReference>
<keyword evidence="4" id="KW-0645">Protease</keyword>
<dbReference type="SUPFAM" id="SSF53187">
    <property type="entry name" value="Zn-dependent exopeptidases"/>
    <property type="match status" value="1"/>
</dbReference>
<organism evidence="12 14">
    <name type="scientific">Didymodactylos carnosus</name>
    <dbReference type="NCBI Taxonomy" id="1234261"/>
    <lineage>
        <taxon>Eukaryota</taxon>
        <taxon>Metazoa</taxon>
        <taxon>Spiralia</taxon>
        <taxon>Gnathifera</taxon>
        <taxon>Rotifera</taxon>
        <taxon>Eurotatoria</taxon>
        <taxon>Bdelloidea</taxon>
        <taxon>Philodinida</taxon>
        <taxon>Philodinidae</taxon>
        <taxon>Didymodactylos</taxon>
    </lineage>
</organism>
<evidence type="ECO:0000256" key="8">
    <source>
        <dbReference type="ARBA" id="ARBA00023049"/>
    </source>
</evidence>
<evidence type="ECO:0000256" key="1">
    <source>
        <dbReference type="ARBA" id="ARBA00001947"/>
    </source>
</evidence>
<dbReference type="Gene3D" id="2.120.10.30">
    <property type="entry name" value="TolB, C-terminal domain"/>
    <property type="match status" value="1"/>
</dbReference>
<dbReference type="EMBL" id="CAJOBC010000109">
    <property type="protein sequence ID" value="CAF3538418.1"/>
    <property type="molecule type" value="Genomic_DNA"/>
</dbReference>
<keyword evidence="6" id="KW-0378">Hydrolase</keyword>
<evidence type="ECO:0000313" key="12">
    <source>
        <dbReference type="EMBL" id="CAF0758080.1"/>
    </source>
</evidence>
<dbReference type="CDD" id="cd06907">
    <property type="entry name" value="M14_AGBL2-3_like"/>
    <property type="match status" value="1"/>
</dbReference>
<feature type="active site" description="Proton donor/acceptor" evidence="9">
    <location>
        <position position="558"/>
    </location>
</feature>
<dbReference type="Pfam" id="PF00246">
    <property type="entry name" value="Peptidase_M14"/>
    <property type="match status" value="1"/>
</dbReference>
<feature type="region of interest" description="Disordered" evidence="10">
    <location>
        <begin position="768"/>
        <end position="787"/>
    </location>
</feature>
<comment type="similarity">
    <text evidence="2 9">Belongs to the peptidase M14 family.</text>
</comment>
<keyword evidence="7" id="KW-0862">Zinc</keyword>
<dbReference type="PROSITE" id="PS52035">
    <property type="entry name" value="PEPTIDASE_M14"/>
    <property type="match status" value="1"/>
</dbReference>
<dbReference type="Proteomes" id="UP000681722">
    <property type="component" value="Unassembled WGS sequence"/>
</dbReference>
<keyword evidence="5" id="KW-0479">Metal-binding</keyword>
<keyword evidence="14" id="KW-1185">Reference proteome</keyword>
<dbReference type="SUPFAM" id="SSF101898">
    <property type="entry name" value="NHL repeat"/>
    <property type="match status" value="1"/>
</dbReference>
<evidence type="ECO:0000313" key="14">
    <source>
        <dbReference type="Proteomes" id="UP000663829"/>
    </source>
</evidence>
<evidence type="ECO:0000256" key="6">
    <source>
        <dbReference type="ARBA" id="ARBA00022801"/>
    </source>
</evidence>
<evidence type="ECO:0000259" key="11">
    <source>
        <dbReference type="PROSITE" id="PS52035"/>
    </source>
</evidence>
<dbReference type="FunFam" id="3.40.630.10:FF:000011">
    <property type="entry name" value="cytosolic carboxypeptidase 2 isoform X1"/>
    <property type="match status" value="1"/>
</dbReference>
<evidence type="ECO:0000256" key="10">
    <source>
        <dbReference type="SAM" id="MobiDB-lite"/>
    </source>
</evidence>
<feature type="region of interest" description="Disordered" evidence="10">
    <location>
        <begin position="1095"/>
        <end position="1114"/>
    </location>
</feature>
<dbReference type="EMBL" id="CAJNOQ010000110">
    <property type="protein sequence ID" value="CAF0758080.1"/>
    <property type="molecule type" value="Genomic_DNA"/>
</dbReference>
<evidence type="ECO:0000256" key="9">
    <source>
        <dbReference type="PROSITE-ProRule" id="PRU01379"/>
    </source>
</evidence>
<dbReference type="GO" id="GO:0008270">
    <property type="term" value="F:zinc ion binding"/>
    <property type="evidence" value="ECO:0007669"/>
    <property type="project" value="InterPro"/>
</dbReference>
<keyword evidence="3" id="KW-0121">Carboxypeptidase</keyword>
<dbReference type="InterPro" id="IPR040626">
    <property type="entry name" value="Pepdidase_M14_N"/>
</dbReference>
<feature type="domain" description="Peptidase M14" evidence="11">
    <location>
        <begin position="320"/>
        <end position="594"/>
    </location>
</feature>
<dbReference type="Pfam" id="PF18027">
    <property type="entry name" value="Pepdidase_M14_N"/>
    <property type="match status" value="1"/>
</dbReference>
<feature type="compositionally biased region" description="Polar residues" evidence="10">
    <location>
        <begin position="976"/>
        <end position="987"/>
    </location>
</feature>
<reference evidence="12" key="1">
    <citation type="submission" date="2021-02" db="EMBL/GenBank/DDBJ databases">
        <authorList>
            <person name="Nowell W R."/>
        </authorList>
    </citation>
    <scope>NUCLEOTIDE SEQUENCE</scope>
</reference>
<dbReference type="GO" id="GO:0006508">
    <property type="term" value="P:proteolysis"/>
    <property type="evidence" value="ECO:0007669"/>
    <property type="project" value="UniProtKB-KW"/>
</dbReference>
<dbReference type="Proteomes" id="UP000663829">
    <property type="component" value="Unassembled WGS sequence"/>
</dbReference>
<comment type="cofactor">
    <cofactor evidence="1">
        <name>Zn(2+)</name>
        <dbReference type="ChEBI" id="CHEBI:29105"/>
    </cofactor>
</comment>
<dbReference type="GO" id="GO:0004181">
    <property type="term" value="F:metallocarboxypeptidase activity"/>
    <property type="evidence" value="ECO:0007669"/>
    <property type="project" value="InterPro"/>
</dbReference>
<dbReference type="Gene3D" id="3.40.630.10">
    <property type="entry name" value="Zn peptidases"/>
    <property type="match status" value="1"/>
</dbReference>
<dbReference type="InterPro" id="IPR050821">
    <property type="entry name" value="Cytosolic_carboxypeptidase"/>
</dbReference>
<protein>
    <recommendedName>
        <fullName evidence="11">Peptidase M14 domain-containing protein</fullName>
    </recommendedName>
</protein>
<dbReference type="Gene3D" id="2.60.40.3120">
    <property type="match status" value="1"/>
</dbReference>
<dbReference type="InterPro" id="IPR000834">
    <property type="entry name" value="Peptidase_M14"/>
</dbReference>
<evidence type="ECO:0000256" key="4">
    <source>
        <dbReference type="ARBA" id="ARBA00022670"/>
    </source>
</evidence>
<dbReference type="InterPro" id="IPR011042">
    <property type="entry name" value="6-blade_b-propeller_TolB-like"/>
</dbReference>
<keyword evidence="8" id="KW-0482">Metalloprotease</keyword>
<sequence>MDSMDYSLYSSPYDSFMRKHLQHYGYFTGRSETVRKYGFLPSKSLFPTSLSDTDSSSSDDEQTKLKAKAFVPDQRAVNIRPARIPFGLLRSGFGDENSNEPRWPIEIEVLNESRVKHILTSPTQPELFYKPTTGHMPFVRSYDEANGRVVFQYNPETCGYFIRSRIGGNREGCRQAAVATRGEDDTTVIFESRFESGNLMKAVQVGECEYELYLRYDLYTKRNTQWFYFRMENIKSNRRYRFTIVNFFKPTSLYSSGMKPLMYSVRDAESKSIGWRRWGEEIVYYKNNLLSPDGTSNLFSLTWTCKFPNDNDTYYFAHCYPYTYSDLQDALTDVQNDRIKSQYCKQKILCRTLAGNFVYLLTITDPPSTDHPSTSERVKKGVVITARVHPGETNGSWMMKGLLDFLLSNSPDAKILRENFIFKIIPMLNPDGVIVGNYRCSLSGRDLNRNYKTILKDAYPSIWHTREMIKRFMTEAELVLYCDFHGHSRKQNVFIYGCENKTLPNLRLKERIYPAMLSKNDPTKFSYCSCKFKVQKHKEGTGRVVMWSMGILNSFTLEATFCGSTLDNRAGHHFTIKDLESIGYHVLDSLLDYCDPDPTKCKQILNDLEDDLRHTIQIKLLSRGIQPSSLTDIDIYQFSSDDDSSDDGGSDSSIDDGLPKHLEAIAAAKSRMKKIRKKTLITKKKEVKQKDETDKENVDKSKTSPIVGLVLSKAKRSQLPSIVTTDSDISNNYQQIVKQRRLNENLNSNKFDGSNGLSRINRWPTFSSNNRVNAGSGGLEDRTKRTQVEEVEKSYALRYSSTPSGSTTIINEPQLCSEHRDAFTATYLLKRLNSLEQDSTIVSSTTYPPLLNRTATIEEDDGQLTDDECEVELGDEEDKGERILSNNYVTKRLSLHCKSLRSNSANIALIKPFLYLVNDRLLGNGRTSRAKSTVVTSVPNYRPPLDIRQIQPPINQILNQRRLFELHQQQQQQRQKTTTVFGKQNSETSTTQPPTMITTIRSTTSNAPLLNRQLETKENYRPTSQMPVSSYANSDSTQTLTKLHPIQPDHIPITISARFDLSNVAQLATSNSSFKFHTIVVNSARLYFLQSPPDTTTSISTTTSSTVSTSDSTTSTSTSVIQTITLSTTTTTSSTTSEVTTTIAPTTSTILIKTCCESNISLLLSKLISATSIATILNVPSPRFIKSVDNDHLATISNINNGSLYQFDEDNLTLLTKNDLTAVGTPNSLLYYNQYYYVANITKNIAVYDKNMTFITYIHDTNLSSPRDMAVIGNMLTVATTSDKLIIFFSMNPSGNYTRVNYIHTSAASPHGITYVNDTFFYVTFYGGDSVYSYRNNPVSSNNWTETSFVNMTGGSGTHMVIDDCDRRWVVVFNYGIKIYDAFGIHLADWNITKTVFDLVILNNYVMIISDNGRNQTMRIDPNIQCDYFSY</sequence>
<proteinExistence type="inferred from homology"/>
<accession>A0A813PUQ7</accession>